<evidence type="ECO:0000256" key="6">
    <source>
        <dbReference type="RuleBase" id="RU000716"/>
    </source>
</evidence>
<dbReference type="NCBIfam" id="TIGR02937">
    <property type="entry name" value="sigma70-ECF"/>
    <property type="match status" value="1"/>
</dbReference>
<dbReference type="Gene3D" id="1.10.10.10">
    <property type="entry name" value="Winged helix-like DNA-binding domain superfamily/Winged helix DNA-binding domain"/>
    <property type="match status" value="1"/>
</dbReference>
<evidence type="ECO:0000256" key="3">
    <source>
        <dbReference type="ARBA" id="ARBA00023082"/>
    </source>
</evidence>
<dbReference type="EMBL" id="JACHDY010000001">
    <property type="protein sequence ID" value="MBB5315356.1"/>
    <property type="molecule type" value="Genomic_DNA"/>
</dbReference>
<dbReference type="PANTHER" id="PTHR43133:SF8">
    <property type="entry name" value="RNA POLYMERASE SIGMA FACTOR HI_1459-RELATED"/>
    <property type="match status" value="1"/>
</dbReference>
<dbReference type="Gene3D" id="1.10.1740.10">
    <property type="match status" value="1"/>
</dbReference>
<keyword evidence="3 6" id="KW-0731">Sigma factor</keyword>
<evidence type="ECO:0000313" key="10">
    <source>
        <dbReference type="Proteomes" id="UP000568106"/>
    </source>
</evidence>
<dbReference type="InterPro" id="IPR000838">
    <property type="entry name" value="RNA_pol_sigma70_ECF_CS"/>
</dbReference>
<keyword evidence="10" id="KW-1185">Reference proteome</keyword>
<evidence type="ECO:0000259" key="7">
    <source>
        <dbReference type="Pfam" id="PF04542"/>
    </source>
</evidence>
<evidence type="ECO:0000259" key="8">
    <source>
        <dbReference type="Pfam" id="PF08281"/>
    </source>
</evidence>
<dbReference type="PANTHER" id="PTHR43133">
    <property type="entry name" value="RNA POLYMERASE ECF-TYPE SIGMA FACTO"/>
    <property type="match status" value="1"/>
</dbReference>
<evidence type="ECO:0000313" key="9">
    <source>
        <dbReference type="EMBL" id="MBB5315356.1"/>
    </source>
</evidence>
<dbReference type="Pfam" id="PF08281">
    <property type="entry name" value="Sigma70_r4_2"/>
    <property type="match status" value="1"/>
</dbReference>
<dbReference type="CDD" id="cd06171">
    <property type="entry name" value="Sigma70_r4"/>
    <property type="match status" value="1"/>
</dbReference>
<gene>
    <name evidence="9" type="ORF">HDF09_000006</name>
</gene>
<dbReference type="InterPro" id="IPR007627">
    <property type="entry name" value="RNA_pol_sigma70_r2"/>
</dbReference>
<dbReference type="GO" id="GO:0003677">
    <property type="term" value="F:DNA binding"/>
    <property type="evidence" value="ECO:0007669"/>
    <property type="project" value="UniProtKB-KW"/>
</dbReference>
<evidence type="ECO:0000256" key="2">
    <source>
        <dbReference type="ARBA" id="ARBA00023015"/>
    </source>
</evidence>
<dbReference type="InterPro" id="IPR036388">
    <property type="entry name" value="WH-like_DNA-bd_sf"/>
</dbReference>
<dbReference type="Pfam" id="PF04542">
    <property type="entry name" value="Sigma70_r2"/>
    <property type="match status" value="1"/>
</dbReference>
<evidence type="ECO:0000256" key="5">
    <source>
        <dbReference type="ARBA" id="ARBA00023163"/>
    </source>
</evidence>
<dbReference type="Proteomes" id="UP000568106">
    <property type="component" value="Unassembled WGS sequence"/>
</dbReference>
<feature type="domain" description="RNA polymerase sigma-70 region 2" evidence="7">
    <location>
        <begin position="49"/>
        <end position="115"/>
    </location>
</feature>
<dbReference type="SUPFAM" id="SSF88946">
    <property type="entry name" value="Sigma2 domain of RNA polymerase sigma factors"/>
    <property type="match status" value="1"/>
</dbReference>
<keyword evidence="5 6" id="KW-0804">Transcription</keyword>
<proteinExistence type="inferred from homology"/>
<dbReference type="InterPro" id="IPR014284">
    <property type="entry name" value="RNA_pol_sigma-70_dom"/>
</dbReference>
<keyword evidence="4 6" id="KW-0238">DNA-binding</keyword>
<dbReference type="InterPro" id="IPR013324">
    <property type="entry name" value="RNA_pol_sigma_r3/r4-like"/>
</dbReference>
<dbReference type="PROSITE" id="PS01063">
    <property type="entry name" value="SIGMA70_ECF"/>
    <property type="match status" value="1"/>
</dbReference>
<evidence type="ECO:0000256" key="4">
    <source>
        <dbReference type="ARBA" id="ARBA00023125"/>
    </source>
</evidence>
<organism evidence="9 10">
    <name type="scientific">Tunturiibacter empetritectus</name>
    <dbReference type="NCBI Taxonomy" id="3069691"/>
    <lineage>
        <taxon>Bacteria</taxon>
        <taxon>Pseudomonadati</taxon>
        <taxon>Acidobacteriota</taxon>
        <taxon>Terriglobia</taxon>
        <taxon>Terriglobales</taxon>
        <taxon>Acidobacteriaceae</taxon>
        <taxon>Tunturiibacter</taxon>
    </lineage>
</organism>
<comment type="caution">
    <text evidence="9">The sequence shown here is derived from an EMBL/GenBank/DDBJ whole genome shotgun (WGS) entry which is preliminary data.</text>
</comment>
<feature type="domain" description="RNA polymerase sigma factor 70 region 4 type 2" evidence="8">
    <location>
        <begin position="157"/>
        <end position="208"/>
    </location>
</feature>
<protein>
    <recommendedName>
        <fullName evidence="6">RNA polymerase sigma factor</fullName>
    </recommendedName>
</protein>
<comment type="similarity">
    <text evidence="1 6">Belongs to the sigma-70 factor family. ECF subfamily.</text>
</comment>
<dbReference type="SUPFAM" id="SSF88659">
    <property type="entry name" value="Sigma3 and sigma4 domains of RNA polymerase sigma factors"/>
    <property type="match status" value="1"/>
</dbReference>
<dbReference type="AlphaFoldDB" id="A0A7W8MP71"/>
<keyword evidence="2 6" id="KW-0805">Transcription regulation</keyword>
<dbReference type="InterPro" id="IPR013249">
    <property type="entry name" value="RNA_pol_sigma70_r4_t2"/>
</dbReference>
<accession>A0A7W8MP71</accession>
<name>A0A7W8MP71_9BACT</name>
<dbReference type="GO" id="GO:0006352">
    <property type="term" value="P:DNA-templated transcription initiation"/>
    <property type="evidence" value="ECO:0007669"/>
    <property type="project" value="InterPro"/>
</dbReference>
<sequence length="216" mass="24839">MATLAINPRLFENLPVAETHRAAGDFGQMDDAAIMLELSAGNMAGFDFLIQKYRKPIVHFMYRMVHNQAVAEELAQEVFLRVYRSRETYRAEARFSTWLYRIATNLGVNYARDTRHERTASTVYLDEADSETGTTPDVADSTPDVEAKLLRQERLNAIREHVLALPERQRMAVLMHKYEGMDYKQIGDVLKLSESATKSLLFRAYQTLREKLKAFV</sequence>
<dbReference type="InterPro" id="IPR013325">
    <property type="entry name" value="RNA_pol_sigma_r2"/>
</dbReference>
<dbReference type="GO" id="GO:0016987">
    <property type="term" value="F:sigma factor activity"/>
    <property type="evidence" value="ECO:0007669"/>
    <property type="project" value="UniProtKB-KW"/>
</dbReference>
<reference evidence="9" key="1">
    <citation type="submission" date="2020-08" db="EMBL/GenBank/DDBJ databases">
        <title>Genomic Encyclopedia of Type Strains, Phase IV (KMG-V): Genome sequencing to study the core and pangenomes of soil and plant-associated prokaryotes.</title>
        <authorList>
            <person name="Whitman W."/>
        </authorList>
    </citation>
    <scope>NUCLEOTIDE SEQUENCE [LARGE SCALE GENOMIC DNA]</scope>
    <source>
        <strain evidence="9">M8UP27</strain>
    </source>
</reference>
<dbReference type="InterPro" id="IPR039425">
    <property type="entry name" value="RNA_pol_sigma-70-like"/>
</dbReference>
<evidence type="ECO:0000256" key="1">
    <source>
        <dbReference type="ARBA" id="ARBA00010641"/>
    </source>
</evidence>